<gene>
    <name evidence="1" type="ORF">FHR80_001487</name>
</gene>
<protein>
    <submittedName>
        <fullName evidence="1">Uncharacterized protein</fullName>
    </submittedName>
</protein>
<proteinExistence type="predicted"/>
<reference evidence="1 2" key="2">
    <citation type="submission" date="2020-08" db="EMBL/GenBank/DDBJ databases">
        <authorList>
            <person name="Partida-Martinez L."/>
            <person name="Huntemann M."/>
            <person name="Clum A."/>
            <person name="Wang J."/>
            <person name="Palaniappan K."/>
            <person name="Ritter S."/>
            <person name="Chen I.-M."/>
            <person name="Stamatis D."/>
            <person name="Reddy T."/>
            <person name="O'Malley R."/>
            <person name="Daum C."/>
            <person name="Shapiro N."/>
            <person name="Ivanova N."/>
            <person name="Kyrpides N."/>
            <person name="Woyke T."/>
        </authorList>
    </citation>
    <scope>NUCLEOTIDE SEQUENCE [LARGE SCALE GENOMIC DNA]</scope>
    <source>
        <strain evidence="1 2">RAS26</strain>
    </source>
</reference>
<evidence type="ECO:0000313" key="2">
    <source>
        <dbReference type="Proteomes" id="UP000518206"/>
    </source>
</evidence>
<dbReference type="RefSeq" id="WP_183295469.1">
    <property type="nucleotide sequence ID" value="NZ_JACHVX010000002.1"/>
</dbReference>
<reference evidence="1 2" key="1">
    <citation type="submission" date="2020-08" db="EMBL/GenBank/DDBJ databases">
        <title>The Agave Microbiome: Exploring the role of microbial communities in plant adaptations to desert environments.</title>
        <authorList>
            <person name="Partida-Martinez L.P."/>
        </authorList>
    </citation>
    <scope>NUCLEOTIDE SEQUENCE [LARGE SCALE GENOMIC DNA]</scope>
    <source>
        <strain evidence="1 2">RAS26</strain>
    </source>
</reference>
<dbReference type="EMBL" id="JACHVX010000002">
    <property type="protein sequence ID" value="MBB2922575.1"/>
    <property type="molecule type" value="Genomic_DNA"/>
</dbReference>
<comment type="caution">
    <text evidence="1">The sequence shown here is derived from an EMBL/GenBank/DDBJ whole genome shotgun (WGS) entry which is preliminary data.</text>
</comment>
<evidence type="ECO:0000313" key="1">
    <source>
        <dbReference type="EMBL" id="MBB2922575.1"/>
    </source>
</evidence>
<accession>A0A7W4UE65</accession>
<name>A0A7W4UE65_9CELL</name>
<dbReference type="AlphaFoldDB" id="A0A7W4UE65"/>
<organism evidence="1 2">
    <name type="scientific">Cellulomonas cellasea</name>
    <dbReference type="NCBI Taxonomy" id="43670"/>
    <lineage>
        <taxon>Bacteria</taxon>
        <taxon>Bacillati</taxon>
        <taxon>Actinomycetota</taxon>
        <taxon>Actinomycetes</taxon>
        <taxon>Micrococcales</taxon>
        <taxon>Cellulomonadaceae</taxon>
        <taxon>Cellulomonas</taxon>
    </lineage>
</organism>
<sequence length="179" mass="18218">MTLLAGCAGAADPLPAEAETAPRADCLAPQVIAALGLRADDAPGTAHPDVPEPGAVPESFTPVSAVQCVSGERLTDADGVWSAVTVRQLEGDLAPLLDALAQPSESARADQACAASPFPAWELWLVDALGRAVRAERPVDPCGAPTAQVTAAVEQLDTTGEEHFPVALLAARVTATPTP</sequence>
<dbReference type="Proteomes" id="UP000518206">
    <property type="component" value="Unassembled WGS sequence"/>
</dbReference>